<proteinExistence type="predicted"/>
<dbReference type="GeneID" id="94432015"/>
<feature type="non-terminal residue" evidence="1">
    <location>
        <position position="47"/>
    </location>
</feature>
<reference evidence="1 2" key="1">
    <citation type="journal article" date="2017" name="Int. J. Parasitol.">
        <title>The genome of the protozoan parasite Cystoisospora suis and a reverse vaccinology approach to identify vaccine candidates.</title>
        <authorList>
            <person name="Palmieri N."/>
            <person name="Shrestha A."/>
            <person name="Ruttkowski B."/>
            <person name="Beck T."/>
            <person name="Vogl C."/>
            <person name="Tomley F."/>
            <person name="Blake D.P."/>
            <person name="Joachim A."/>
        </authorList>
    </citation>
    <scope>NUCLEOTIDE SEQUENCE [LARGE SCALE GENOMIC DNA]</scope>
    <source>
        <strain evidence="1 2">Wien I</strain>
    </source>
</reference>
<dbReference type="VEuPathDB" id="ToxoDB:CSUI_008677"/>
<feature type="non-terminal residue" evidence="1">
    <location>
        <position position="1"/>
    </location>
</feature>
<accession>A0A2C6KIW5</accession>
<name>A0A2C6KIW5_9APIC</name>
<organism evidence="1 2">
    <name type="scientific">Cystoisospora suis</name>
    <dbReference type="NCBI Taxonomy" id="483139"/>
    <lineage>
        <taxon>Eukaryota</taxon>
        <taxon>Sar</taxon>
        <taxon>Alveolata</taxon>
        <taxon>Apicomplexa</taxon>
        <taxon>Conoidasida</taxon>
        <taxon>Coccidia</taxon>
        <taxon>Eucoccidiorida</taxon>
        <taxon>Eimeriorina</taxon>
        <taxon>Sarcocystidae</taxon>
        <taxon>Cystoisospora</taxon>
    </lineage>
</organism>
<gene>
    <name evidence="1" type="ORF">CSUI_008677</name>
</gene>
<evidence type="ECO:0000313" key="1">
    <source>
        <dbReference type="EMBL" id="PHJ17497.1"/>
    </source>
</evidence>
<dbReference type="Proteomes" id="UP000221165">
    <property type="component" value="Unassembled WGS sequence"/>
</dbReference>
<comment type="caution">
    <text evidence="1">The sequence shown here is derived from an EMBL/GenBank/DDBJ whole genome shotgun (WGS) entry which is preliminary data.</text>
</comment>
<sequence length="47" mass="5354">PLFSSPLPLPRLSERCLIPGYLYTCTVYNCMPAYTFMGSFSTPKNLY</sequence>
<protein>
    <submittedName>
        <fullName evidence="1">Uncharacterized protein</fullName>
    </submittedName>
</protein>
<dbReference type="EMBL" id="MIGC01004917">
    <property type="protein sequence ID" value="PHJ17497.1"/>
    <property type="molecule type" value="Genomic_DNA"/>
</dbReference>
<dbReference type="RefSeq" id="XP_067919216.1">
    <property type="nucleotide sequence ID" value="XM_068068804.1"/>
</dbReference>
<dbReference type="AlphaFoldDB" id="A0A2C6KIW5"/>
<keyword evidence="2" id="KW-1185">Reference proteome</keyword>
<evidence type="ECO:0000313" key="2">
    <source>
        <dbReference type="Proteomes" id="UP000221165"/>
    </source>
</evidence>